<dbReference type="InterPro" id="IPR016195">
    <property type="entry name" value="Pol/histidinol_Pase-like"/>
</dbReference>
<dbReference type="Proteomes" id="UP000295832">
    <property type="component" value="Unassembled WGS sequence"/>
</dbReference>
<comment type="caution">
    <text evidence="2">The sequence shown here is derived from an EMBL/GenBank/DDBJ whole genome shotgun (WGS) entry which is preliminary data.</text>
</comment>
<dbReference type="SMART" id="SM00481">
    <property type="entry name" value="POLIIIAc"/>
    <property type="match status" value="1"/>
</dbReference>
<proteinExistence type="predicted"/>
<protein>
    <recommendedName>
        <fullName evidence="1">Polymerase/histidinol phosphatase N-terminal domain-containing protein</fullName>
    </recommendedName>
</protein>
<gene>
    <name evidence="2" type="ORF">C7959_102142</name>
</gene>
<dbReference type="SUPFAM" id="SSF89550">
    <property type="entry name" value="PHP domain-like"/>
    <property type="match status" value="1"/>
</dbReference>
<reference evidence="2 3" key="1">
    <citation type="submission" date="2019-03" db="EMBL/GenBank/DDBJ databases">
        <title>Subsurface microbial communities from deep shales in Ohio and West Virginia, USA.</title>
        <authorList>
            <person name="Wrighton K."/>
        </authorList>
    </citation>
    <scope>NUCLEOTIDE SEQUENCE [LARGE SCALE GENOMIC DNA]</scope>
    <source>
        <strain evidence="2 3">MSL 6dP</strain>
    </source>
</reference>
<dbReference type="InterPro" id="IPR052018">
    <property type="entry name" value="PHP_domain"/>
</dbReference>
<dbReference type="CDD" id="cd07432">
    <property type="entry name" value="PHP_HisPPase"/>
    <property type="match status" value="1"/>
</dbReference>
<dbReference type="RefSeq" id="WP_134114636.1">
    <property type="nucleotide sequence ID" value="NZ_SOEG01000002.1"/>
</dbReference>
<dbReference type="InterPro" id="IPR003141">
    <property type="entry name" value="Pol/His_phosphatase_N"/>
</dbReference>
<keyword evidence="3" id="KW-1185">Reference proteome</keyword>
<dbReference type="GO" id="GO:0004534">
    <property type="term" value="F:5'-3' RNA exonuclease activity"/>
    <property type="evidence" value="ECO:0007669"/>
    <property type="project" value="TreeGrafter"/>
</dbReference>
<dbReference type="Pfam" id="PF13263">
    <property type="entry name" value="PHP_C"/>
    <property type="match status" value="1"/>
</dbReference>
<accession>A0A4R8HL48</accession>
<dbReference type="InterPro" id="IPR004013">
    <property type="entry name" value="PHP_dom"/>
</dbReference>
<evidence type="ECO:0000259" key="1">
    <source>
        <dbReference type="SMART" id="SM00481"/>
    </source>
</evidence>
<dbReference type="GO" id="GO:0035312">
    <property type="term" value="F:5'-3' DNA exonuclease activity"/>
    <property type="evidence" value="ECO:0007669"/>
    <property type="project" value="TreeGrafter"/>
</dbReference>
<dbReference type="PANTHER" id="PTHR42924:SF3">
    <property type="entry name" value="POLYMERASE_HISTIDINOL PHOSPHATASE N-TERMINAL DOMAIN-CONTAINING PROTEIN"/>
    <property type="match status" value="1"/>
</dbReference>
<sequence length="251" mass="28649">MYMDFHCHTKISKKFEFELDRFKRIIKTAKKNGLDAIALTEHFHTVNFYNIYKTLDQNYEYKDDYYDVDGFKVFCGMEVDIKEKGHIIIVGRKEDLLDLRGLFPEVITEKEFPTLEYLIAEAEKRNLIKVGAHPAKRSKYLVDMDPSLLNRLDGLGLNGKALNLKDEVAALSKRVNVPMVAGSDTHHVLHMGTVKNRFYAEHDTIAGIKKAIANREFETVITKGAKLKAAAGQVAKKIAKRFKELKESQAV</sequence>
<dbReference type="Pfam" id="PF02811">
    <property type="entry name" value="PHP"/>
    <property type="match status" value="1"/>
</dbReference>
<evidence type="ECO:0000313" key="3">
    <source>
        <dbReference type="Proteomes" id="UP000295832"/>
    </source>
</evidence>
<dbReference type="EMBL" id="SOEG01000002">
    <property type="protein sequence ID" value="TDX59004.1"/>
    <property type="molecule type" value="Genomic_DNA"/>
</dbReference>
<dbReference type="Gene3D" id="3.20.20.140">
    <property type="entry name" value="Metal-dependent hydrolases"/>
    <property type="match status" value="1"/>
</dbReference>
<organism evidence="2 3">
    <name type="scientific">Orenia marismortui</name>
    <dbReference type="NCBI Taxonomy" id="46469"/>
    <lineage>
        <taxon>Bacteria</taxon>
        <taxon>Bacillati</taxon>
        <taxon>Bacillota</taxon>
        <taxon>Clostridia</taxon>
        <taxon>Halanaerobiales</taxon>
        <taxon>Halobacteroidaceae</taxon>
        <taxon>Orenia</taxon>
    </lineage>
</organism>
<feature type="domain" description="Polymerase/histidinol phosphatase N-terminal" evidence="1">
    <location>
        <begin position="3"/>
        <end position="83"/>
    </location>
</feature>
<evidence type="ECO:0000313" key="2">
    <source>
        <dbReference type="EMBL" id="TDX59004.1"/>
    </source>
</evidence>
<name>A0A4R8HL48_9FIRM</name>
<dbReference type="AlphaFoldDB" id="A0A4R8HL48"/>
<dbReference type="STRING" id="926561.GCA_000379025_01936"/>
<dbReference type="PANTHER" id="PTHR42924">
    <property type="entry name" value="EXONUCLEASE"/>
    <property type="match status" value="1"/>
</dbReference>